<keyword evidence="14" id="KW-1185">Reference proteome</keyword>
<feature type="domain" description="Peptidase S49 N-terminal proteobacteria" evidence="12">
    <location>
        <begin position="2"/>
        <end position="150"/>
    </location>
</feature>
<dbReference type="NCBIfam" id="NF008745">
    <property type="entry name" value="PRK11778.1"/>
    <property type="match status" value="1"/>
</dbReference>
<dbReference type="CDD" id="cd07023">
    <property type="entry name" value="S49_Sppa_N_C"/>
    <property type="match status" value="1"/>
</dbReference>
<keyword evidence="3" id="KW-1003">Cell membrane</keyword>
<dbReference type="GO" id="GO:0005886">
    <property type="term" value="C:plasma membrane"/>
    <property type="evidence" value="ECO:0007669"/>
    <property type="project" value="UniProtKB-SubCell"/>
</dbReference>
<sequence length="334" mass="37262" precursor="true">MEFIQDYGLFLAKTLTLLFAALVLFGTLVALATRGRERTREQLTVKRLNDRYRDMERTLKHAMSGGRAAKKLVRQFKKESKAEEKARDENRPRVFVLRFHGDIRATHVDNLRQEVSAVLTQARPGQDRVVACIESGGGLVAPYGLGAAQLARLREAGVDLTVAVDRVAASGGYLMAAVANRIVAAPFAIVGSIGVVAQIPNVNRLLKRHDVDIEMHTAGQFKRTLTVLGENTPEGREKFKQELEEIHALFKGYLKRYRPTLDLDKLATGEHWYGEQALPLGLVDELATSDDLLMGLSKEADLYEVHYQKREPLARRITLAVEGAIERALHRDSV</sequence>
<dbReference type="STRING" id="396588.Tgr7_1605"/>
<keyword evidence="7" id="KW-0720">Serine protease</keyword>
<dbReference type="OrthoDB" id="5614232at2"/>
<dbReference type="SUPFAM" id="SSF52096">
    <property type="entry name" value="ClpP/crotonase"/>
    <property type="match status" value="1"/>
</dbReference>
<dbReference type="Proteomes" id="UP000002383">
    <property type="component" value="Chromosome"/>
</dbReference>
<keyword evidence="9 10" id="KW-0472">Membrane</keyword>
<evidence type="ECO:0000256" key="10">
    <source>
        <dbReference type="SAM" id="Phobius"/>
    </source>
</evidence>
<accession>B8GRY4</accession>
<dbReference type="GO" id="GO:0006508">
    <property type="term" value="P:proteolysis"/>
    <property type="evidence" value="ECO:0007669"/>
    <property type="project" value="UniProtKB-KW"/>
</dbReference>
<evidence type="ECO:0000313" key="13">
    <source>
        <dbReference type="EMBL" id="ACL72688.1"/>
    </source>
</evidence>
<dbReference type="InterPro" id="IPR029045">
    <property type="entry name" value="ClpP/crotonase-like_dom_sf"/>
</dbReference>
<comment type="subcellular location">
    <subcellularLocation>
        <location evidence="1">Cell membrane</location>
    </subcellularLocation>
</comment>
<dbReference type="InterPro" id="IPR013703">
    <property type="entry name" value="Peptidase_S49_N_proteobac"/>
</dbReference>
<feature type="transmembrane region" description="Helical" evidence="10">
    <location>
        <begin position="15"/>
        <end position="33"/>
    </location>
</feature>
<reference evidence="13 14" key="1">
    <citation type="journal article" date="2011" name="Stand. Genomic Sci.">
        <title>Complete genome sequence of 'Thioalkalivibrio sulfidophilus' HL-EbGr7.</title>
        <authorList>
            <person name="Muyzer G."/>
            <person name="Sorokin D.Y."/>
            <person name="Mavromatis K."/>
            <person name="Lapidus A."/>
            <person name="Clum A."/>
            <person name="Ivanova N."/>
            <person name="Pati A."/>
            <person name="d'Haeseleer P."/>
            <person name="Woyke T."/>
            <person name="Kyrpides N.C."/>
        </authorList>
    </citation>
    <scope>NUCLEOTIDE SEQUENCE [LARGE SCALE GENOMIC DNA]</scope>
    <source>
        <strain evidence="13 14">HL-EbGR7</strain>
    </source>
</reference>
<proteinExistence type="inferred from homology"/>
<dbReference type="AlphaFoldDB" id="B8GRY4"/>
<evidence type="ECO:0000256" key="5">
    <source>
        <dbReference type="ARBA" id="ARBA00022692"/>
    </source>
</evidence>
<keyword evidence="5 10" id="KW-0812">Transmembrane</keyword>
<dbReference type="RefSeq" id="WP_012638171.1">
    <property type="nucleotide sequence ID" value="NC_011901.1"/>
</dbReference>
<dbReference type="Gene3D" id="6.20.330.10">
    <property type="match status" value="1"/>
</dbReference>
<dbReference type="InterPro" id="IPR002142">
    <property type="entry name" value="Peptidase_S49"/>
</dbReference>
<dbReference type="Gene3D" id="3.90.226.10">
    <property type="entry name" value="2-enoyl-CoA Hydratase, Chain A, domain 1"/>
    <property type="match status" value="1"/>
</dbReference>
<evidence type="ECO:0000256" key="3">
    <source>
        <dbReference type="ARBA" id="ARBA00022475"/>
    </source>
</evidence>
<protein>
    <submittedName>
        <fullName evidence="13">Putative periplasmic protease</fullName>
    </submittedName>
</protein>
<keyword evidence="6" id="KW-0378">Hydrolase</keyword>
<dbReference type="EMBL" id="CP001339">
    <property type="protein sequence ID" value="ACL72688.1"/>
    <property type="molecule type" value="Genomic_DNA"/>
</dbReference>
<evidence type="ECO:0000256" key="8">
    <source>
        <dbReference type="ARBA" id="ARBA00022989"/>
    </source>
</evidence>
<organism evidence="13 14">
    <name type="scientific">Thioalkalivibrio sulfidiphilus (strain HL-EbGR7)</name>
    <dbReference type="NCBI Taxonomy" id="396588"/>
    <lineage>
        <taxon>Bacteria</taxon>
        <taxon>Pseudomonadati</taxon>
        <taxon>Pseudomonadota</taxon>
        <taxon>Gammaproteobacteria</taxon>
        <taxon>Chromatiales</taxon>
        <taxon>Ectothiorhodospiraceae</taxon>
        <taxon>Thioalkalivibrio</taxon>
    </lineage>
</organism>
<name>B8GRY4_THISH</name>
<dbReference type="GO" id="GO:0004252">
    <property type="term" value="F:serine-type endopeptidase activity"/>
    <property type="evidence" value="ECO:0007669"/>
    <property type="project" value="InterPro"/>
</dbReference>
<comment type="similarity">
    <text evidence="2">Belongs to the peptidase S49 family.</text>
</comment>
<keyword evidence="4 13" id="KW-0645">Protease</keyword>
<dbReference type="PANTHER" id="PTHR42987">
    <property type="entry name" value="PEPTIDASE S49"/>
    <property type="match status" value="1"/>
</dbReference>
<evidence type="ECO:0000256" key="4">
    <source>
        <dbReference type="ARBA" id="ARBA00022670"/>
    </source>
</evidence>
<keyword evidence="8 10" id="KW-1133">Transmembrane helix</keyword>
<dbReference type="InterPro" id="IPR047272">
    <property type="entry name" value="S49_SppA_C"/>
</dbReference>
<dbReference type="Pfam" id="PF01343">
    <property type="entry name" value="Peptidase_S49"/>
    <property type="match status" value="1"/>
</dbReference>
<evidence type="ECO:0000259" key="11">
    <source>
        <dbReference type="Pfam" id="PF01343"/>
    </source>
</evidence>
<evidence type="ECO:0000256" key="7">
    <source>
        <dbReference type="ARBA" id="ARBA00022825"/>
    </source>
</evidence>
<evidence type="ECO:0000256" key="9">
    <source>
        <dbReference type="ARBA" id="ARBA00023136"/>
    </source>
</evidence>
<dbReference type="Pfam" id="PF08496">
    <property type="entry name" value="Peptidase_S49_N"/>
    <property type="match status" value="1"/>
</dbReference>
<evidence type="ECO:0000256" key="2">
    <source>
        <dbReference type="ARBA" id="ARBA00008683"/>
    </source>
</evidence>
<dbReference type="PANTHER" id="PTHR42987:SF4">
    <property type="entry name" value="PROTEASE SOHB-RELATED"/>
    <property type="match status" value="1"/>
</dbReference>
<evidence type="ECO:0000259" key="12">
    <source>
        <dbReference type="Pfam" id="PF08496"/>
    </source>
</evidence>
<feature type="domain" description="Peptidase S49" evidence="11">
    <location>
        <begin position="154"/>
        <end position="302"/>
    </location>
</feature>
<dbReference type="KEGG" id="tgr:Tgr7_1605"/>
<evidence type="ECO:0000256" key="1">
    <source>
        <dbReference type="ARBA" id="ARBA00004236"/>
    </source>
</evidence>
<gene>
    <name evidence="13" type="ordered locus">Tgr7_1605</name>
</gene>
<dbReference type="eggNOG" id="COG0616">
    <property type="taxonomic scope" value="Bacteria"/>
</dbReference>
<dbReference type="HOGENOM" id="CLU_070316_0_0_6"/>
<evidence type="ECO:0000313" key="14">
    <source>
        <dbReference type="Proteomes" id="UP000002383"/>
    </source>
</evidence>
<evidence type="ECO:0000256" key="6">
    <source>
        <dbReference type="ARBA" id="ARBA00022801"/>
    </source>
</evidence>